<proteinExistence type="predicted"/>
<feature type="domain" description="Condensation" evidence="1">
    <location>
        <begin position="9"/>
        <end position="102"/>
    </location>
</feature>
<dbReference type="RefSeq" id="WP_149656711.1">
    <property type="nucleotide sequence ID" value="NZ_VTZN01000611.1"/>
</dbReference>
<evidence type="ECO:0000313" key="2">
    <source>
        <dbReference type="EMBL" id="KAA1238055.1"/>
    </source>
</evidence>
<dbReference type="Gene3D" id="3.30.559.30">
    <property type="entry name" value="Nonribosomal peptide synthetase, condensation domain"/>
    <property type="match status" value="1"/>
</dbReference>
<dbReference type="PANTHER" id="PTHR45527:SF1">
    <property type="entry name" value="FATTY ACID SYNTHASE"/>
    <property type="match status" value="1"/>
</dbReference>
<dbReference type="GO" id="GO:0003824">
    <property type="term" value="F:catalytic activity"/>
    <property type="evidence" value="ECO:0007669"/>
    <property type="project" value="InterPro"/>
</dbReference>
<evidence type="ECO:0000259" key="1">
    <source>
        <dbReference type="Pfam" id="PF00668"/>
    </source>
</evidence>
<sequence>RRYPRVADHHGASLAIHWPGGLQHQIAQLARQQHATSFMVVQAALAALLSQLGRTPDVTVGIPVAGRTHPAVDQLVGMFVNTVVLRVQVDGDPTFAQLLSQV</sequence>
<dbReference type="PANTHER" id="PTHR45527">
    <property type="entry name" value="NONRIBOSOMAL PEPTIDE SYNTHETASE"/>
    <property type="match status" value="1"/>
</dbReference>
<reference evidence="2 3" key="1">
    <citation type="submission" date="2019-09" db="EMBL/GenBank/DDBJ databases">
        <title>Report of infection by Mycobacterium simiae a patient suffering from pulmonary tuberculosis.</title>
        <authorList>
            <person name="Mohanty P.S."/>
            <person name="Bansal A.K."/>
            <person name="Singh H."/>
            <person name="Sharma S."/>
            <person name="Patil S.A."/>
            <person name="Upadhaya P."/>
            <person name="Singh P.K."/>
            <person name="Kumar D."/>
            <person name="Kumar S."/>
            <person name="Singh R.K."/>
            <person name="Chaudhary B."/>
        </authorList>
    </citation>
    <scope>NUCLEOTIDE SEQUENCE [LARGE SCALE GENOMIC DNA]</scope>
    <source>
        <strain evidence="2 3">JAL-560-SIM</strain>
    </source>
</reference>
<feature type="non-terminal residue" evidence="2">
    <location>
        <position position="1"/>
    </location>
</feature>
<dbReference type="InterPro" id="IPR001242">
    <property type="entry name" value="Condensation_dom"/>
</dbReference>
<dbReference type="GO" id="GO:0043041">
    <property type="term" value="P:amino acid activation for nonribosomal peptide biosynthetic process"/>
    <property type="evidence" value="ECO:0007669"/>
    <property type="project" value="TreeGrafter"/>
</dbReference>
<dbReference type="Proteomes" id="UP000324701">
    <property type="component" value="Unassembled WGS sequence"/>
</dbReference>
<dbReference type="GO" id="GO:0005737">
    <property type="term" value="C:cytoplasm"/>
    <property type="evidence" value="ECO:0007669"/>
    <property type="project" value="TreeGrafter"/>
</dbReference>
<name>A0A5B1ARB2_MYCSI</name>
<dbReference type="SUPFAM" id="SSF52777">
    <property type="entry name" value="CoA-dependent acyltransferases"/>
    <property type="match status" value="1"/>
</dbReference>
<feature type="non-terminal residue" evidence="2">
    <location>
        <position position="102"/>
    </location>
</feature>
<accession>A0A5B1ARB2</accession>
<dbReference type="Pfam" id="PF00668">
    <property type="entry name" value="Condensation"/>
    <property type="match status" value="1"/>
</dbReference>
<comment type="caution">
    <text evidence="2">The sequence shown here is derived from an EMBL/GenBank/DDBJ whole genome shotgun (WGS) entry which is preliminary data.</text>
</comment>
<dbReference type="OrthoDB" id="2472181at2"/>
<evidence type="ECO:0000313" key="3">
    <source>
        <dbReference type="Proteomes" id="UP000324701"/>
    </source>
</evidence>
<gene>
    <name evidence="2" type="ORF">F0Q45_27090</name>
</gene>
<dbReference type="GO" id="GO:0044550">
    <property type="term" value="P:secondary metabolite biosynthetic process"/>
    <property type="evidence" value="ECO:0007669"/>
    <property type="project" value="TreeGrafter"/>
</dbReference>
<keyword evidence="3" id="KW-1185">Reference proteome</keyword>
<dbReference type="AlphaFoldDB" id="A0A5B1ARB2"/>
<dbReference type="EMBL" id="VTZN01000611">
    <property type="protein sequence ID" value="KAA1238055.1"/>
    <property type="molecule type" value="Genomic_DNA"/>
</dbReference>
<organism evidence="2 3">
    <name type="scientific">Mycobacterium simiae</name>
    <name type="common">Mycobacterium habana</name>
    <dbReference type="NCBI Taxonomy" id="1784"/>
    <lineage>
        <taxon>Bacteria</taxon>
        <taxon>Bacillati</taxon>
        <taxon>Actinomycetota</taxon>
        <taxon>Actinomycetes</taxon>
        <taxon>Mycobacteriales</taxon>
        <taxon>Mycobacteriaceae</taxon>
        <taxon>Mycobacterium</taxon>
        <taxon>Mycobacterium simiae complex</taxon>
    </lineage>
</organism>
<dbReference type="GO" id="GO:0031177">
    <property type="term" value="F:phosphopantetheine binding"/>
    <property type="evidence" value="ECO:0007669"/>
    <property type="project" value="TreeGrafter"/>
</dbReference>
<protein>
    <recommendedName>
        <fullName evidence="1">Condensation domain-containing protein</fullName>
    </recommendedName>
</protein>